<comment type="subcellular location">
    <subcellularLocation>
        <location evidence="2">Membrane</location>
    </subcellularLocation>
</comment>
<accession>A0A401YSB6</accession>
<dbReference type="EMBL" id="BIFH01000024">
    <property type="protein sequence ID" value="GCD97469.1"/>
    <property type="molecule type" value="Genomic_DNA"/>
</dbReference>
<dbReference type="InterPro" id="IPR003594">
    <property type="entry name" value="HATPase_dom"/>
</dbReference>
<evidence type="ECO:0000256" key="5">
    <source>
        <dbReference type="ARBA" id="ARBA00022679"/>
    </source>
</evidence>
<dbReference type="InterPro" id="IPR050980">
    <property type="entry name" value="2C_sensor_his_kinase"/>
</dbReference>
<organism evidence="15 16">
    <name type="scientific">Embleya hyalina</name>
    <dbReference type="NCBI Taxonomy" id="516124"/>
    <lineage>
        <taxon>Bacteria</taxon>
        <taxon>Bacillati</taxon>
        <taxon>Actinomycetota</taxon>
        <taxon>Actinomycetes</taxon>
        <taxon>Kitasatosporales</taxon>
        <taxon>Streptomycetaceae</taxon>
        <taxon>Embleya</taxon>
    </lineage>
</organism>
<name>A0A401YSB6_9ACTN</name>
<sequence>MVDKLNITRKLVLLVAVPLTVMVGSAGLAVSTTTGEALDANRLRSLTKVSAEAGELAHRLQSERAAATAVLWPDPGALAAYHQRTAATDESAARYRKLRKDLGSIPGNTKERLRRLDAGLTDLTALREQVQAPKGTSLTAVAFRYRILIAATLDYRDSVAQAGGAGPDNSDRLRAAAALSHATEWLGQQQSAVLRALAAKSVSPAQQQDILATRTGYDESESSFESLADSDWIPWLEQAQTGTDIQNVHRLEDNVSRVRTDGALTITQDDWSRATDIRIAKMSDVERKVDASVLSSVTDERDSRRWWAIGQGGAVLLALIAAVLLVLRLGRPMTRELVRLRDTAHDVAYTGLPEAVAKLQQGRSLDGATAEEMAERAGTPIEVRGKDEIAEVSSAFNTMFTSAVKIAAEQAVLRAGIATVLVALARRNQRLTDGLVKVLDEAEAHEHDPDRLKRLYSLDHLVQRMGRNNTSLLVLGGEGTARVREDALLLDVARAAVGRIERFTRVDPGAVDPRILIAGRARDDVAHLLAELMDNATKFSRPETWVVLQANRRGDGAVLTVTDSGVGITPERLAAFNERLSSPAQLDVHAVRTMGLTVAGHLASRYGITITLTPGPQGGTVAEVGLPETIVVFRDRPGRHRAGAPKNEAPALPKPTPTRAIDSGVRAGGHPDPGPFEPVQNVFTPVKPQPVSDASAPGPQEPAPSGLRFTGSRPPAPAAPTPPTLAPPTRTPANPAAPANPGTPAGPANPALPGTPATPDRSAGRGAEPLPPRSTPEPSESGRTTNKGLPLRVRRDTPTVHPGTPPAPAAPLVGSAGAPARANPTTPDRRDARQVSAAMSAFAQGIGHSRARRAPSPRPDGGEPDPKERS</sequence>
<dbReference type="GO" id="GO:0005524">
    <property type="term" value="F:ATP binding"/>
    <property type="evidence" value="ECO:0007669"/>
    <property type="project" value="UniProtKB-KW"/>
</dbReference>
<keyword evidence="4" id="KW-0597">Phosphoprotein</keyword>
<dbReference type="PROSITE" id="PS50885">
    <property type="entry name" value="HAMP"/>
    <property type="match status" value="1"/>
</dbReference>
<dbReference type="PRINTS" id="PR01217">
    <property type="entry name" value="PRICHEXTENSN"/>
</dbReference>
<evidence type="ECO:0000256" key="9">
    <source>
        <dbReference type="ARBA" id="ARBA00022840"/>
    </source>
</evidence>
<keyword evidence="11" id="KW-0902">Two-component regulatory system</keyword>
<keyword evidence="7" id="KW-0547">Nucleotide-binding</keyword>
<dbReference type="InterPro" id="IPR003660">
    <property type="entry name" value="HAMP_dom"/>
</dbReference>
<feature type="compositionally biased region" description="Pro residues" evidence="12">
    <location>
        <begin position="714"/>
        <end position="730"/>
    </location>
</feature>
<feature type="region of interest" description="Disordered" evidence="12">
    <location>
        <begin position="636"/>
        <end position="870"/>
    </location>
</feature>
<evidence type="ECO:0000256" key="12">
    <source>
        <dbReference type="SAM" id="MobiDB-lite"/>
    </source>
</evidence>
<dbReference type="CDD" id="cd06225">
    <property type="entry name" value="HAMP"/>
    <property type="match status" value="1"/>
</dbReference>
<keyword evidence="10" id="KW-1133">Transmembrane helix</keyword>
<evidence type="ECO:0000256" key="11">
    <source>
        <dbReference type="ARBA" id="ARBA00023012"/>
    </source>
</evidence>
<dbReference type="AlphaFoldDB" id="A0A401YSB6"/>
<proteinExistence type="predicted"/>
<dbReference type="GO" id="GO:0000160">
    <property type="term" value="P:phosphorelay signal transduction system"/>
    <property type="evidence" value="ECO:0007669"/>
    <property type="project" value="UniProtKB-KW"/>
</dbReference>
<protein>
    <recommendedName>
        <fullName evidence="3">histidine kinase</fullName>
        <ecNumber evidence="3">2.7.13.3</ecNumber>
    </recommendedName>
</protein>
<feature type="domain" description="HAMP" evidence="14">
    <location>
        <begin position="368"/>
        <end position="408"/>
    </location>
</feature>
<evidence type="ECO:0000256" key="4">
    <source>
        <dbReference type="ARBA" id="ARBA00022553"/>
    </source>
</evidence>
<keyword evidence="10" id="KW-0472">Membrane</keyword>
<evidence type="ECO:0000313" key="15">
    <source>
        <dbReference type="EMBL" id="GCD97469.1"/>
    </source>
</evidence>
<dbReference type="SUPFAM" id="SSF55874">
    <property type="entry name" value="ATPase domain of HSP90 chaperone/DNA topoisomerase II/histidine kinase"/>
    <property type="match status" value="1"/>
</dbReference>
<evidence type="ECO:0000313" key="16">
    <source>
        <dbReference type="Proteomes" id="UP000286931"/>
    </source>
</evidence>
<dbReference type="GO" id="GO:0016020">
    <property type="term" value="C:membrane"/>
    <property type="evidence" value="ECO:0007669"/>
    <property type="project" value="UniProtKB-SubCell"/>
</dbReference>
<dbReference type="InterPro" id="IPR013587">
    <property type="entry name" value="Nitrate/nitrite_sensing"/>
</dbReference>
<feature type="domain" description="Histidine kinase" evidence="13">
    <location>
        <begin position="525"/>
        <end position="630"/>
    </location>
</feature>
<evidence type="ECO:0000256" key="3">
    <source>
        <dbReference type="ARBA" id="ARBA00012438"/>
    </source>
</evidence>
<dbReference type="PROSITE" id="PS50109">
    <property type="entry name" value="HIS_KIN"/>
    <property type="match status" value="1"/>
</dbReference>
<dbReference type="PANTHER" id="PTHR44936:SF9">
    <property type="entry name" value="SENSOR PROTEIN CREC"/>
    <property type="match status" value="1"/>
</dbReference>
<dbReference type="InterPro" id="IPR005467">
    <property type="entry name" value="His_kinase_dom"/>
</dbReference>
<keyword evidence="8 15" id="KW-0418">Kinase</keyword>
<feature type="compositionally biased region" description="Polar residues" evidence="12">
    <location>
        <begin position="776"/>
        <end position="787"/>
    </location>
</feature>
<gene>
    <name evidence="15" type="ORF">EHYA_05161</name>
</gene>
<evidence type="ECO:0000256" key="6">
    <source>
        <dbReference type="ARBA" id="ARBA00022692"/>
    </source>
</evidence>
<feature type="compositionally biased region" description="Low complexity" evidence="12">
    <location>
        <begin position="731"/>
        <end position="759"/>
    </location>
</feature>
<dbReference type="Pfam" id="PF02518">
    <property type="entry name" value="HATPase_c"/>
    <property type="match status" value="1"/>
</dbReference>
<reference evidence="15 16" key="1">
    <citation type="submission" date="2018-12" db="EMBL/GenBank/DDBJ databases">
        <title>Draft genome sequence of Embleya hyalina NBRC 13850T.</title>
        <authorList>
            <person name="Komaki H."/>
            <person name="Hosoyama A."/>
            <person name="Kimura A."/>
            <person name="Ichikawa N."/>
            <person name="Tamura T."/>
        </authorList>
    </citation>
    <scope>NUCLEOTIDE SEQUENCE [LARGE SCALE GENOMIC DNA]</scope>
    <source>
        <strain evidence="15 16">NBRC 13850</strain>
    </source>
</reference>
<dbReference type="PANTHER" id="PTHR44936">
    <property type="entry name" value="SENSOR PROTEIN CREC"/>
    <property type="match status" value="1"/>
</dbReference>
<feature type="compositionally biased region" description="Basic and acidic residues" evidence="12">
    <location>
        <begin position="860"/>
        <end position="870"/>
    </location>
</feature>
<dbReference type="SMART" id="SM00387">
    <property type="entry name" value="HATPase_c"/>
    <property type="match status" value="1"/>
</dbReference>
<evidence type="ECO:0000256" key="2">
    <source>
        <dbReference type="ARBA" id="ARBA00004370"/>
    </source>
</evidence>
<evidence type="ECO:0000256" key="8">
    <source>
        <dbReference type="ARBA" id="ARBA00022777"/>
    </source>
</evidence>
<dbReference type="EC" id="2.7.13.3" evidence="3"/>
<dbReference type="Gene3D" id="6.10.340.10">
    <property type="match status" value="1"/>
</dbReference>
<keyword evidence="6" id="KW-0812">Transmembrane</keyword>
<evidence type="ECO:0000256" key="1">
    <source>
        <dbReference type="ARBA" id="ARBA00000085"/>
    </source>
</evidence>
<evidence type="ECO:0000259" key="13">
    <source>
        <dbReference type="PROSITE" id="PS50109"/>
    </source>
</evidence>
<comment type="catalytic activity">
    <reaction evidence="1">
        <text>ATP + protein L-histidine = ADP + protein N-phospho-L-histidine.</text>
        <dbReference type="EC" id="2.7.13.3"/>
    </reaction>
</comment>
<dbReference type="Gene3D" id="3.30.565.10">
    <property type="entry name" value="Histidine kinase-like ATPase, C-terminal domain"/>
    <property type="match status" value="1"/>
</dbReference>
<dbReference type="GO" id="GO:0004673">
    <property type="term" value="F:protein histidine kinase activity"/>
    <property type="evidence" value="ECO:0007669"/>
    <property type="project" value="UniProtKB-EC"/>
</dbReference>
<dbReference type="Proteomes" id="UP000286931">
    <property type="component" value="Unassembled WGS sequence"/>
</dbReference>
<keyword evidence="5" id="KW-0808">Transferase</keyword>
<evidence type="ECO:0000256" key="7">
    <source>
        <dbReference type="ARBA" id="ARBA00022741"/>
    </source>
</evidence>
<dbReference type="Pfam" id="PF08376">
    <property type="entry name" value="NIT"/>
    <property type="match status" value="1"/>
</dbReference>
<keyword evidence="9" id="KW-0067">ATP-binding</keyword>
<evidence type="ECO:0000259" key="14">
    <source>
        <dbReference type="PROSITE" id="PS50885"/>
    </source>
</evidence>
<comment type="caution">
    <text evidence="15">The sequence shown here is derived from an EMBL/GenBank/DDBJ whole genome shotgun (WGS) entry which is preliminary data.</text>
</comment>
<dbReference type="InterPro" id="IPR036890">
    <property type="entry name" value="HATPase_C_sf"/>
</dbReference>
<evidence type="ECO:0000256" key="10">
    <source>
        <dbReference type="ARBA" id="ARBA00022989"/>
    </source>
</evidence>
<keyword evidence="16" id="KW-1185">Reference proteome</keyword>